<comment type="caution">
    <text evidence="2">The sequence shown here is derived from an EMBL/GenBank/DDBJ whole genome shotgun (WGS) entry which is preliminary data.</text>
</comment>
<gene>
    <name evidence="2" type="ORF">IAD28_00810</name>
</gene>
<sequence>MTIYIDILILINAYICWLLISLTGRLIRVETSSSRTALCSLIGGISSLAVLADNKTLSGRLIITAVGAFSLAAIIAVAFYKRGVRIATLFTAGAEYIALNILLGGAAFCLKSISGSDKILVFGAYLYIEVSVVELIILTGIIYIILLAAGYIRSKRELALSCYHVFVEIEGRMYGFEGIADTGNNVRDVFTGRPVVVCTGVSPPSPDCTRLYPVPYNTVSGEGLLYAFKPDSVLIRSDRGERSQPSCLVAFKKEGAKRAIFNPSILKY</sequence>
<evidence type="ECO:0000256" key="1">
    <source>
        <dbReference type="SAM" id="Phobius"/>
    </source>
</evidence>
<dbReference type="GO" id="GO:0004190">
    <property type="term" value="F:aspartic-type endopeptidase activity"/>
    <property type="evidence" value="ECO:0007669"/>
    <property type="project" value="InterPro"/>
</dbReference>
<dbReference type="GO" id="GO:0006508">
    <property type="term" value="P:proteolysis"/>
    <property type="evidence" value="ECO:0007669"/>
    <property type="project" value="InterPro"/>
</dbReference>
<protein>
    <submittedName>
        <fullName evidence="2">Sigma-E processing peptidase SpoIIGA</fullName>
    </submittedName>
</protein>
<organism evidence="2 3">
    <name type="scientific">Candidatus Faeciplasma avium</name>
    <dbReference type="NCBI Taxonomy" id="2840798"/>
    <lineage>
        <taxon>Bacteria</taxon>
        <taxon>Bacillati</taxon>
        <taxon>Bacillota</taxon>
        <taxon>Clostridia</taxon>
        <taxon>Eubacteriales</taxon>
        <taxon>Oscillospiraceae</taxon>
        <taxon>Oscillospiraceae incertae sedis</taxon>
        <taxon>Candidatus Faeciplasma</taxon>
    </lineage>
</organism>
<accession>A0A9D1NQD1</accession>
<feature type="transmembrane region" description="Helical" evidence="1">
    <location>
        <begin position="61"/>
        <end position="80"/>
    </location>
</feature>
<dbReference type="EMBL" id="DVOL01000010">
    <property type="protein sequence ID" value="HIV10224.1"/>
    <property type="molecule type" value="Genomic_DNA"/>
</dbReference>
<dbReference type="AlphaFoldDB" id="A0A9D1NQD1"/>
<reference evidence="2" key="1">
    <citation type="submission" date="2020-10" db="EMBL/GenBank/DDBJ databases">
        <authorList>
            <person name="Gilroy R."/>
        </authorList>
    </citation>
    <scope>NUCLEOTIDE SEQUENCE</scope>
    <source>
        <strain evidence="2">1370</strain>
    </source>
</reference>
<keyword evidence="1" id="KW-0472">Membrane</keyword>
<keyword evidence="1" id="KW-0812">Transmembrane</keyword>
<proteinExistence type="predicted"/>
<dbReference type="GO" id="GO:0030436">
    <property type="term" value="P:asexual sporulation"/>
    <property type="evidence" value="ECO:0007669"/>
    <property type="project" value="InterPro"/>
</dbReference>
<evidence type="ECO:0000313" key="3">
    <source>
        <dbReference type="Proteomes" id="UP000823960"/>
    </source>
</evidence>
<keyword evidence="1" id="KW-1133">Transmembrane helix</keyword>
<evidence type="ECO:0000313" key="2">
    <source>
        <dbReference type="EMBL" id="HIV10224.1"/>
    </source>
</evidence>
<dbReference type="Pfam" id="PF03419">
    <property type="entry name" value="Peptidase_U4"/>
    <property type="match status" value="1"/>
</dbReference>
<feature type="transmembrane region" description="Helical" evidence="1">
    <location>
        <begin position="86"/>
        <end position="110"/>
    </location>
</feature>
<name>A0A9D1NQD1_9FIRM</name>
<dbReference type="Proteomes" id="UP000823960">
    <property type="component" value="Unassembled WGS sequence"/>
</dbReference>
<feature type="transmembrane region" description="Helical" evidence="1">
    <location>
        <begin position="122"/>
        <end position="152"/>
    </location>
</feature>
<reference evidence="2" key="2">
    <citation type="journal article" date="2021" name="PeerJ">
        <title>Extensive microbial diversity within the chicken gut microbiome revealed by metagenomics and culture.</title>
        <authorList>
            <person name="Gilroy R."/>
            <person name="Ravi A."/>
            <person name="Getino M."/>
            <person name="Pursley I."/>
            <person name="Horton D.L."/>
            <person name="Alikhan N.F."/>
            <person name="Baker D."/>
            <person name="Gharbi K."/>
            <person name="Hall N."/>
            <person name="Watson M."/>
            <person name="Adriaenssens E.M."/>
            <person name="Foster-Nyarko E."/>
            <person name="Jarju S."/>
            <person name="Secka A."/>
            <person name="Antonio M."/>
            <person name="Oren A."/>
            <person name="Chaudhuri R.R."/>
            <person name="La Ragione R."/>
            <person name="Hildebrand F."/>
            <person name="Pallen M.J."/>
        </authorList>
    </citation>
    <scope>NUCLEOTIDE SEQUENCE</scope>
    <source>
        <strain evidence="2">1370</strain>
    </source>
</reference>
<dbReference type="InterPro" id="IPR005081">
    <property type="entry name" value="SpoIIGA"/>
</dbReference>
<feature type="transmembrane region" description="Helical" evidence="1">
    <location>
        <begin position="7"/>
        <end position="27"/>
    </location>
</feature>